<gene>
    <name evidence="3" type="ORF">URODEC1_LOCUS65860</name>
</gene>
<accession>A0ABC9BPY1</accession>
<proteinExistence type="predicted"/>
<dbReference type="InterPro" id="IPR016140">
    <property type="entry name" value="Bifunc_inhib/LTP/seed_store"/>
</dbReference>
<reference evidence="3" key="1">
    <citation type="submission" date="2024-10" db="EMBL/GenBank/DDBJ databases">
        <authorList>
            <person name="Ryan C."/>
        </authorList>
    </citation>
    <scope>NUCLEOTIDE SEQUENCE [LARGE SCALE GENOMIC DNA]</scope>
</reference>
<dbReference type="Pfam" id="PF14368">
    <property type="entry name" value="LTP_2"/>
    <property type="match status" value="1"/>
</dbReference>
<evidence type="ECO:0000256" key="1">
    <source>
        <dbReference type="SAM" id="SignalP"/>
    </source>
</evidence>
<keyword evidence="4" id="KW-1185">Reference proteome</keyword>
<evidence type="ECO:0000259" key="2">
    <source>
        <dbReference type="Pfam" id="PF14368"/>
    </source>
</evidence>
<evidence type="ECO:0000313" key="4">
    <source>
        <dbReference type="Proteomes" id="UP001497457"/>
    </source>
</evidence>
<sequence>MTGKIVILLLPVVFAMISPRHVMADCTREQKAAILYDCASYIARNARSVVAPKSSSLCCRDVRAVPNKDMNCIRRLLTSTEVMKFVEIRVLNLAFLC</sequence>
<dbReference type="AlphaFoldDB" id="A0ABC9BPY1"/>
<evidence type="ECO:0000313" key="3">
    <source>
        <dbReference type="EMBL" id="CAL5002248.1"/>
    </source>
</evidence>
<name>A0ABC9BPY1_9POAL</name>
<feature type="signal peptide" evidence="1">
    <location>
        <begin position="1"/>
        <end position="24"/>
    </location>
</feature>
<dbReference type="Proteomes" id="UP001497457">
    <property type="component" value="Chromosome 26rd"/>
</dbReference>
<dbReference type="EMBL" id="OZ075136">
    <property type="protein sequence ID" value="CAL5002248.1"/>
    <property type="molecule type" value="Genomic_DNA"/>
</dbReference>
<protein>
    <recommendedName>
        <fullName evidence="2">Bifunctional inhibitor/plant lipid transfer protein/seed storage helical domain-containing protein</fullName>
    </recommendedName>
</protein>
<organism evidence="3 4">
    <name type="scientific">Urochloa decumbens</name>
    <dbReference type="NCBI Taxonomy" id="240449"/>
    <lineage>
        <taxon>Eukaryota</taxon>
        <taxon>Viridiplantae</taxon>
        <taxon>Streptophyta</taxon>
        <taxon>Embryophyta</taxon>
        <taxon>Tracheophyta</taxon>
        <taxon>Spermatophyta</taxon>
        <taxon>Magnoliopsida</taxon>
        <taxon>Liliopsida</taxon>
        <taxon>Poales</taxon>
        <taxon>Poaceae</taxon>
        <taxon>PACMAD clade</taxon>
        <taxon>Panicoideae</taxon>
        <taxon>Panicodae</taxon>
        <taxon>Paniceae</taxon>
        <taxon>Melinidinae</taxon>
        <taxon>Urochloa</taxon>
    </lineage>
</organism>
<keyword evidence="1" id="KW-0732">Signal</keyword>
<feature type="domain" description="Bifunctional inhibitor/plant lipid transfer protein/seed storage helical" evidence="2">
    <location>
        <begin position="8"/>
        <end position="81"/>
    </location>
</feature>
<feature type="chain" id="PRO_5044842978" description="Bifunctional inhibitor/plant lipid transfer protein/seed storage helical domain-containing protein" evidence="1">
    <location>
        <begin position="25"/>
        <end position="97"/>
    </location>
</feature>